<dbReference type="Gene3D" id="3.40.50.720">
    <property type="entry name" value="NAD(P)-binding Rossmann-like Domain"/>
    <property type="match status" value="1"/>
</dbReference>
<feature type="compositionally biased region" description="Acidic residues" evidence="1">
    <location>
        <begin position="446"/>
        <end position="455"/>
    </location>
</feature>
<dbReference type="PANTHER" id="PTHR15020:SF42">
    <property type="entry name" value="NAD(P)-BINDING DOMAIN-CONTAINING PROTEIN"/>
    <property type="match status" value="1"/>
</dbReference>
<feature type="compositionally biased region" description="Acidic residues" evidence="1">
    <location>
        <begin position="118"/>
        <end position="136"/>
    </location>
</feature>
<name>A0ABD3I3G5_9MARC</name>
<dbReference type="Proteomes" id="UP001633002">
    <property type="component" value="Unassembled WGS sequence"/>
</dbReference>
<evidence type="ECO:0000313" key="4">
    <source>
        <dbReference type="Proteomes" id="UP001633002"/>
    </source>
</evidence>
<reference evidence="3 4" key="1">
    <citation type="submission" date="2024-09" db="EMBL/GenBank/DDBJ databases">
        <title>Chromosome-scale assembly of Riccia sorocarpa.</title>
        <authorList>
            <person name="Paukszto L."/>
        </authorList>
    </citation>
    <scope>NUCLEOTIDE SEQUENCE [LARGE SCALE GENOMIC DNA]</scope>
    <source>
        <strain evidence="3">LP-2024</strain>
        <tissue evidence="3">Aerial parts of the thallus</tissue>
    </source>
</reference>
<feature type="compositionally biased region" description="Basic residues" evidence="1">
    <location>
        <begin position="81"/>
        <end position="90"/>
    </location>
</feature>
<dbReference type="SUPFAM" id="SSF51735">
    <property type="entry name" value="NAD(P)-binding Rossmann-fold domains"/>
    <property type="match status" value="1"/>
</dbReference>
<dbReference type="Gene3D" id="1.20.120.20">
    <property type="entry name" value="Apolipoprotein"/>
    <property type="match status" value="1"/>
</dbReference>
<evidence type="ECO:0000256" key="1">
    <source>
        <dbReference type="SAM" id="MobiDB-lite"/>
    </source>
</evidence>
<evidence type="ECO:0000259" key="2">
    <source>
        <dbReference type="Pfam" id="PF13460"/>
    </source>
</evidence>
<dbReference type="Pfam" id="PF13460">
    <property type="entry name" value="NAD_binding_10"/>
    <property type="match status" value="2"/>
</dbReference>
<feature type="domain" description="NAD(P)-binding" evidence="2">
    <location>
        <begin position="544"/>
        <end position="586"/>
    </location>
</feature>
<feature type="region of interest" description="Disordered" evidence="1">
    <location>
        <begin position="57"/>
        <end position="76"/>
    </location>
</feature>
<sequence>MEVSVMQTSALRCLQSLQASTSSRRESVYPRKVSAVGKSFGFSKSVSILKRAGDSGLGRRSIRAASSGGTRRDQQKIVARTQKRRARHVKGVTPTKDELMDQLASEEQADADLADIEEEEEGDDADFDEEVQEDDTNPDKLNKYWQSLGSVTTDKQEETKADEVSAPSTDTTDQLPDGDIPGSEEIIENPDNTFTIRFTPEGGAPQKQTNGLAPAAGEAADAAEDTAKGVSEAAGDAAEEAGENLQEAGNAVRENVEEGLDQAGSVAEELTDTAQDTAQSVASSVQETARDSGENLSEAGDAIREGISDVGSQGVRTAQEGANAVGDQLQGAQEETQKNLTEVRDQAGAVGQRAGGVVQKVASEAGKSAEAVGESLTTQVADAAGTVGVIGSEAIRLGEVSLNAVGEAAGLKEQRSPETSSESNQGSDETADKNRKEESKGKADDTDSEKEEEQGEETKGVDSKKEEEQGEESKSVDSKKEEQPEEERKSIDSKKDEQPEEESKSSDSKEESKRVDSKKEEQQGEDEKPEESNPYEGLKVTVAGATGRTGRLIVEELVSKGVPVTALARDPAKARDIDKLLNVEVCLIITPFFRYYSYPYSISLADALVHVYDGCNNDTLSMSHQVAKADLYNYEAVKRAIGDSNVVICAIGASGFPFDPINTYKTEYEGVINLIAAAKNGGKVKKFVLISTIGVSFLQIVPLIFWKKQAELYLQRSGLDYTIVRPGGLKSGVDKSENVLMKGADSQFGGSITRKKVAELCVDAVITPEASEKVVEVVSGGRAGQTPAELFGNI</sequence>
<feature type="compositionally biased region" description="Polar residues" evidence="1">
    <location>
        <begin position="272"/>
        <end position="287"/>
    </location>
</feature>
<accession>A0ABD3I3G5</accession>
<dbReference type="InterPro" id="IPR016040">
    <property type="entry name" value="NAD(P)-bd_dom"/>
</dbReference>
<feature type="compositionally biased region" description="Polar residues" evidence="1">
    <location>
        <begin position="417"/>
        <end position="428"/>
    </location>
</feature>
<evidence type="ECO:0000313" key="3">
    <source>
        <dbReference type="EMBL" id="KAL3697926.1"/>
    </source>
</evidence>
<dbReference type="InterPro" id="IPR036291">
    <property type="entry name" value="NAD(P)-bd_dom_sf"/>
</dbReference>
<feature type="compositionally biased region" description="Basic and acidic residues" evidence="1">
    <location>
        <begin position="154"/>
        <end position="163"/>
    </location>
</feature>
<feature type="compositionally biased region" description="Polar residues" evidence="1">
    <location>
        <begin position="144"/>
        <end position="153"/>
    </location>
</feature>
<gene>
    <name evidence="3" type="ORF">R1sor_012002</name>
</gene>
<feature type="compositionally biased region" description="Basic and acidic residues" evidence="1">
    <location>
        <begin position="430"/>
        <end position="445"/>
    </location>
</feature>
<feature type="domain" description="NAD(P)-binding" evidence="2">
    <location>
        <begin position="625"/>
        <end position="765"/>
    </location>
</feature>
<feature type="region of interest" description="Disordered" evidence="1">
    <location>
        <begin position="118"/>
        <end position="340"/>
    </location>
</feature>
<organism evidence="3 4">
    <name type="scientific">Riccia sorocarpa</name>
    <dbReference type="NCBI Taxonomy" id="122646"/>
    <lineage>
        <taxon>Eukaryota</taxon>
        <taxon>Viridiplantae</taxon>
        <taxon>Streptophyta</taxon>
        <taxon>Embryophyta</taxon>
        <taxon>Marchantiophyta</taxon>
        <taxon>Marchantiopsida</taxon>
        <taxon>Marchantiidae</taxon>
        <taxon>Marchantiales</taxon>
        <taxon>Ricciaceae</taxon>
        <taxon>Riccia</taxon>
    </lineage>
</organism>
<feature type="region of interest" description="Disordered" evidence="1">
    <location>
        <begin position="408"/>
        <end position="538"/>
    </location>
</feature>
<dbReference type="EMBL" id="JBJQOH010000002">
    <property type="protein sequence ID" value="KAL3697926.1"/>
    <property type="molecule type" value="Genomic_DNA"/>
</dbReference>
<protein>
    <recommendedName>
        <fullName evidence="2">NAD(P)-binding domain-containing protein</fullName>
    </recommendedName>
</protein>
<comment type="caution">
    <text evidence="3">The sequence shown here is derived from an EMBL/GenBank/DDBJ whole genome shotgun (WGS) entry which is preliminary data.</text>
</comment>
<dbReference type="AlphaFoldDB" id="A0ABD3I3G5"/>
<dbReference type="CDD" id="cd05243">
    <property type="entry name" value="SDR_a5"/>
    <property type="match status" value="1"/>
</dbReference>
<proteinExistence type="predicted"/>
<dbReference type="PANTHER" id="PTHR15020">
    <property type="entry name" value="FLAVIN REDUCTASE-RELATED"/>
    <property type="match status" value="1"/>
</dbReference>
<keyword evidence="4" id="KW-1185">Reference proteome</keyword>
<feature type="compositionally biased region" description="Basic and acidic residues" evidence="1">
    <location>
        <begin position="456"/>
        <end position="526"/>
    </location>
</feature>
<feature type="region of interest" description="Disordered" evidence="1">
    <location>
        <begin position="81"/>
        <end position="100"/>
    </location>
</feature>